<dbReference type="GeneID" id="14407510"/>
<dbReference type="GO" id="GO:0043023">
    <property type="term" value="F:ribosomal large subunit binding"/>
    <property type="evidence" value="ECO:0007669"/>
    <property type="project" value="UniProtKB-UniRule"/>
</dbReference>
<accession>L0KX70</accession>
<dbReference type="InterPro" id="IPR008532">
    <property type="entry name" value="NFACT_RNA-bd"/>
</dbReference>
<dbReference type="Pfam" id="PF05833">
    <property type="entry name" value="NFACT_N"/>
    <property type="match status" value="1"/>
</dbReference>
<evidence type="ECO:0000259" key="3">
    <source>
        <dbReference type="Pfam" id="PF05670"/>
    </source>
</evidence>
<keyword evidence="5" id="KW-1185">Reference proteome</keyword>
<dbReference type="Pfam" id="PF05670">
    <property type="entry name" value="NFACT-R_1"/>
    <property type="match status" value="1"/>
</dbReference>
<keyword evidence="2" id="KW-0694">RNA-binding</keyword>
<comment type="similarity">
    <text evidence="2">Belongs to the NEMF family.</text>
</comment>
<name>L0KX70_METHD</name>
<dbReference type="GO" id="GO:0000049">
    <property type="term" value="F:tRNA binding"/>
    <property type="evidence" value="ECO:0007669"/>
    <property type="project" value="UniProtKB-UniRule"/>
</dbReference>
<dbReference type="PANTHER" id="PTHR15239:SF6">
    <property type="entry name" value="RIBOSOME QUALITY CONTROL COMPLEX SUBUNIT NEMF"/>
    <property type="match status" value="1"/>
</dbReference>
<comment type="subunit">
    <text evidence="2">Associates with stalled 50S ribosomal subunits.</text>
</comment>
<keyword evidence="2" id="KW-0648">Protein biosynthesis</keyword>
<gene>
    <name evidence="2" type="primary">rqcH</name>
    <name evidence="4" type="ordered locus">Metho_0404</name>
</gene>
<protein>
    <recommendedName>
        <fullName evidence="2">Archaeal Rqc2 homolog aRqcH</fullName>
        <shortName evidence="2">aRqcH</shortName>
    </recommendedName>
</protein>
<keyword evidence="2" id="KW-0820">tRNA-binding</keyword>
<proteinExistence type="inferred from homology"/>
<organism evidence="4 5">
    <name type="scientific">Methanomethylovorans hollandica (strain DSM 15978 / NBRC 107637 / DMS1)</name>
    <dbReference type="NCBI Taxonomy" id="867904"/>
    <lineage>
        <taxon>Archaea</taxon>
        <taxon>Methanobacteriati</taxon>
        <taxon>Methanobacteriota</taxon>
        <taxon>Stenosarchaea group</taxon>
        <taxon>Methanomicrobia</taxon>
        <taxon>Methanosarcinales</taxon>
        <taxon>Methanosarcinaceae</taxon>
        <taxon>Methanomethylovorans</taxon>
    </lineage>
</organism>
<dbReference type="STRING" id="867904.Metho_0404"/>
<dbReference type="HOGENOM" id="CLU_003612_2_1_2"/>
<evidence type="ECO:0000256" key="1">
    <source>
        <dbReference type="ARBA" id="ARBA00023054"/>
    </source>
</evidence>
<reference evidence="5" key="1">
    <citation type="submission" date="2012-02" db="EMBL/GenBank/DDBJ databases">
        <title>Complete sequence of chromosome of Methanomethylovorans hollandica DSM 15978.</title>
        <authorList>
            <person name="Lucas S."/>
            <person name="Copeland A."/>
            <person name="Lapidus A."/>
            <person name="Glavina del Rio T."/>
            <person name="Dalin E."/>
            <person name="Tice H."/>
            <person name="Bruce D."/>
            <person name="Goodwin L."/>
            <person name="Pitluck S."/>
            <person name="Peters L."/>
            <person name="Mikhailova N."/>
            <person name="Held B."/>
            <person name="Kyrpides N."/>
            <person name="Mavromatis K."/>
            <person name="Ivanova N."/>
            <person name="Brettin T."/>
            <person name="Detter J.C."/>
            <person name="Han C."/>
            <person name="Larimer F."/>
            <person name="Land M."/>
            <person name="Hauser L."/>
            <person name="Markowitz V."/>
            <person name="Cheng J.-F."/>
            <person name="Hugenholtz P."/>
            <person name="Woyke T."/>
            <person name="Wu D."/>
            <person name="Spring S."/>
            <person name="Schroeder M."/>
            <person name="Brambilla E."/>
            <person name="Klenk H.-P."/>
            <person name="Eisen J.A."/>
        </authorList>
    </citation>
    <scope>NUCLEOTIDE SEQUENCE [LARGE SCALE GENOMIC DNA]</scope>
    <source>
        <strain evidence="5">DSM 15978 / NBRC 107637 / DMS1</strain>
    </source>
</reference>
<dbReference type="InterPro" id="IPR043681">
    <property type="entry name" value="RqcH_archaeal"/>
</dbReference>
<keyword evidence="2" id="KW-0699">rRNA-binding</keyword>
<dbReference type="AlphaFoldDB" id="L0KX70"/>
<dbReference type="PANTHER" id="PTHR15239">
    <property type="entry name" value="NUCLEAR EXPORT MEDIATOR FACTOR NEMF"/>
    <property type="match status" value="1"/>
</dbReference>
<dbReference type="GO" id="GO:0019843">
    <property type="term" value="F:rRNA binding"/>
    <property type="evidence" value="ECO:0007669"/>
    <property type="project" value="UniProtKB-UniRule"/>
</dbReference>
<dbReference type="Proteomes" id="UP000010866">
    <property type="component" value="Chromosome"/>
</dbReference>
<dbReference type="EMBL" id="CP003362">
    <property type="protein sequence ID" value="AGB48673.1"/>
    <property type="molecule type" value="Genomic_DNA"/>
</dbReference>
<dbReference type="GO" id="GO:0072344">
    <property type="term" value="P:rescue of stalled ribosome"/>
    <property type="evidence" value="ECO:0007669"/>
    <property type="project" value="UniProtKB-UniRule"/>
</dbReference>
<dbReference type="InterPro" id="IPR051608">
    <property type="entry name" value="RQC_Subunit_NEMF"/>
</dbReference>
<evidence type="ECO:0000313" key="4">
    <source>
        <dbReference type="EMBL" id="AGB48673.1"/>
    </source>
</evidence>
<dbReference type="OrthoDB" id="10943at2157"/>
<feature type="coiled-coil region" evidence="2">
    <location>
        <begin position="298"/>
        <end position="325"/>
    </location>
</feature>
<dbReference type="KEGG" id="mhz:Metho_0404"/>
<evidence type="ECO:0000313" key="5">
    <source>
        <dbReference type="Proteomes" id="UP000010866"/>
    </source>
</evidence>
<dbReference type="NCBIfam" id="NF041120">
    <property type="entry name" value="RqcH_arch"/>
    <property type="match status" value="1"/>
</dbReference>
<dbReference type="GO" id="GO:1990112">
    <property type="term" value="C:RQC complex"/>
    <property type="evidence" value="ECO:0007669"/>
    <property type="project" value="TreeGrafter"/>
</dbReference>
<comment type="function">
    <text evidence="2">Probably part of the ribosome quality control system (RQC). May mediate the addition of alanine residues (Ala tailing) to incompletely synthesized nascent chains from stalled ribosomes, leading to their degradation.</text>
</comment>
<feature type="domain" description="NFACT RNA-binding" evidence="3">
    <location>
        <begin position="463"/>
        <end position="572"/>
    </location>
</feature>
<dbReference type="FunFam" id="2.30.310.10:FF:000003">
    <property type="entry name" value="Zinc knuckle domain containing protein"/>
    <property type="match status" value="1"/>
</dbReference>
<keyword evidence="1 2" id="KW-0175">Coiled coil</keyword>
<evidence type="ECO:0000256" key="2">
    <source>
        <dbReference type="HAMAP-Rule" id="MF_00844"/>
    </source>
</evidence>
<dbReference type="GO" id="GO:0005737">
    <property type="term" value="C:cytoplasm"/>
    <property type="evidence" value="ECO:0007669"/>
    <property type="project" value="UniProtKB-ARBA"/>
</dbReference>
<dbReference type="HAMAP" id="MF_00844_A">
    <property type="entry name" value="RqcH_A"/>
    <property type="match status" value="1"/>
</dbReference>
<dbReference type="RefSeq" id="WP_015323842.1">
    <property type="nucleotide sequence ID" value="NC_019977.1"/>
</dbReference>
<sequence>MKEEMASADVAALVAELSSGELSLIDAKVGKIYQPLEDEIRFNLFVFGKGRVDFIIQAGKRAHLSQYVSPSPKLPQSFPMLLRKHVMSSRITSIKQYDFDRIIEIGFVRGGVETVLIAELFARGNIVLIDNERRIILPMNPTTFKGRRVRSGEIYSYPEAQISPLDASEEQMLAVFRSSDSDVVRTIATRFNLGGLLSEEVCSRAGIKKNLPVSEVGSEEITLLLRAMKDMFSPLQTGELDPCIIMKGEGDTAQSIDVVPFELEVYRELTKERYPSFNKALDEYFGKREAASITEQAFSVKKEKVDLLERRLRQQEEAVEKYGKESEKHTSIAETIYANYQAVEDVLKVLAIARDKGYSWDQIKSTIKAAKDSVPAAKSILSIDSATGIVVLDLMGMKTNIDVTKTVPQNAQVYYERSKKLAKKQEGAIRSIEQTKLAMQKKEKTATRKRGTVRIKKQWYDRFRWFVSSDGFLVIGGRDADTNEEIFVKYMEKRDIVLHTQMPGAPLTVIKTGGKEVPSQTIEEAARFVVSYSSVWKSGQFSADCYWVNPTQVSKTPESGEYVKKGSFIIRGERNYLKDVPVGVAVGIEMGEQTRVIGGPLSAISTRAKHVIELVPGKFNQNDIAKKVYRKYVDTIGDASYVKQIASPDKIAMMLPPGESDFKS</sequence>
<dbReference type="Gene3D" id="2.30.310.10">
    <property type="entry name" value="ibrinogen binding protein from staphylococcus aureus domain"/>
    <property type="match status" value="1"/>
</dbReference>